<feature type="region of interest" description="Disordered" evidence="1">
    <location>
        <begin position="65"/>
        <end position="102"/>
    </location>
</feature>
<protein>
    <submittedName>
        <fullName evidence="2">Methylthioribose-1-phosphate isomerase</fullName>
    </submittedName>
</protein>
<evidence type="ECO:0000256" key="1">
    <source>
        <dbReference type="SAM" id="MobiDB-lite"/>
    </source>
</evidence>
<dbReference type="SUPFAM" id="SSF100950">
    <property type="entry name" value="NagB/RpiA/CoA transferase-like"/>
    <property type="match status" value="1"/>
</dbReference>
<proteinExistence type="predicted"/>
<organism evidence="2">
    <name type="scientific">Serratia fonticola</name>
    <dbReference type="NCBI Taxonomy" id="47917"/>
    <lineage>
        <taxon>Bacteria</taxon>
        <taxon>Pseudomonadati</taxon>
        <taxon>Pseudomonadota</taxon>
        <taxon>Gammaproteobacteria</taxon>
        <taxon>Enterobacterales</taxon>
        <taxon>Yersiniaceae</taxon>
        <taxon>Serratia</taxon>
    </lineage>
</organism>
<accession>A0A4U9VKX9</accession>
<sequence>MTSKLCRRKNAGLPCDSVDELVGHIRALRVRGAPLIGLSASLLLALLAERGLPQAELEQALQTLRASRPDCGEPDEQSGSYEAGFGTAGLGERDGRGSAAPW</sequence>
<dbReference type="InterPro" id="IPR027363">
    <property type="entry name" value="M1Pi_N"/>
</dbReference>
<reference evidence="2" key="1">
    <citation type="submission" date="2019-05" db="EMBL/GenBank/DDBJ databases">
        <authorList>
            <consortium name="Pathogen Informatics"/>
        </authorList>
    </citation>
    <scope>NUCLEOTIDE SEQUENCE [LARGE SCALE GENOMIC DNA]</scope>
    <source>
        <strain evidence="2">NCTC12965</strain>
    </source>
</reference>
<gene>
    <name evidence="2" type="ORF">NCTC12965_05338</name>
</gene>
<dbReference type="InterPro" id="IPR037171">
    <property type="entry name" value="NagB/RpiA_transferase-like"/>
</dbReference>
<keyword evidence="2" id="KW-0413">Isomerase</keyword>
<dbReference type="GO" id="GO:0016853">
    <property type="term" value="F:isomerase activity"/>
    <property type="evidence" value="ECO:0007669"/>
    <property type="project" value="UniProtKB-KW"/>
</dbReference>
<dbReference type="AlphaFoldDB" id="A0A4U9VKX9"/>
<dbReference type="Gene3D" id="1.20.120.420">
    <property type="entry name" value="translation initiation factor eif-2b, domain 1"/>
    <property type="match status" value="1"/>
</dbReference>
<name>A0A4U9VKX9_SERFO</name>
<dbReference type="EMBL" id="CABEEZ010000116">
    <property type="protein sequence ID" value="VTR46212.1"/>
    <property type="molecule type" value="Genomic_DNA"/>
</dbReference>
<evidence type="ECO:0000313" key="2">
    <source>
        <dbReference type="EMBL" id="VTR46212.1"/>
    </source>
</evidence>